<dbReference type="PRINTS" id="PR00145">
    <property type="entry name" value="ARGSUCLYASE"/>
</dbReference>
<dbReference type="GO" id="GO:0006108">
    <property type="term" value="P:malate metabolic process"/>
    <property type="evidence" value="ECO:0007669"/>
    <property type="project" value="TreeGrafter"/>
</dbReference>
<feature type="domain" description="Fumarase C C-terminal" evidence="5">
    <location>
        <begin position="439"/>
        <end position="491"/>
    </location>
</feature>
<evidence type="ECO:0000313" key="7">
    <source>
        <dbReference type="EMBL" id="KAB0797572.1"/>
    </source>
</evidence>
<dbReference type="FunFam" id="1.10.40.30:FF:000002">
    <property type="entry name" value="Fumarate hydratase class II"/>
    <property type="match status" value="1"/>
</dbReference>
<dbReference type="GO" id="GO:0005739">
    <property type="term" value="C:mitochondrion"/>
    <property type="evidence" value="ECO:0007669"/>
    <property type="project" value="TreeGrafter"/>
</dbReference>
<dbReference type="GO" id="GO:0006099">
    <property type="term" value="P:tricarboxylic acid cycle"/>
    <property type="evidence" value="ECO:0007669"/>
    <property type="project" value="UniProtKB-UniPathway"/>
</dbReference>
<dbReference type="Pfam" id="PF00206">
    <property type="entry name" value="Lyase_1"/>
    <property type="match status" value="1"/>
</dbReference>
<organism evidence="6">
    <name type="scientific">Photinus pyralis</name>
    <name type="common">Common eastern firefly</name>
    <name type="synonym">Lampyris pyralis</name>
    <dbReference type="NCBI Taxonomy" id="7054"/>
    <lineage>
        <taxon>Eukaryota</taxon>
        <taxon>Metazoa</taxon>
        <taxon>Ecdysozoa</taxon>
        <taxon>Arthropoda</taxon>
        <taxon>Hexapoda</taxon>
        <taxon>Insecta</taxon>
        <taxon>Pterygota</taxon>
        <taxon>Neoptera</taxon>
        <taxon>Endopterygota</taxon>
        <taxon>Coleoptera</taxon>
        <taxon>Polyphaga</taxon>
        <taxon>Elateriformia</taxon>
        <taxon>Elateroidea</taxon>
        <taxon>Lampyridae</taxon>
        <taxon>Lampyrinae</taxon>
        <taxon>Photinus</taxon>
    </lineage>
</organism>
<evidence type="ECO:0000256" key="2">
    <source>
        <dbReference type="ARBA" id="ARBA00012921"/>
    </source>
</evidence>
<protein>
    <recommendedName>
        <fullName evidence="2">fumarate hydratase</fullName>
        <ecNumber evidence="2">4.2.1.2</ecNumber>
    </recommendedName>
</protein>
<dbReference type="InParanoid" id="A0A1Y1NNF0"/>
<dbReference type="GO" id="GO:0006106">
    <property type="term" value="P:fumarate metabolic process"/>
    <property type="evidence" value="ECO:0007669"/>
    <property type="project" value="InterPro"/>
</dbReference>
<dbReference type="Gene3D" id="1.20.200.10">
    <property type="entry name" value="Fumarase/aspartase (Central domain)"/>
    <property type="match status" value="1"/>
</dbReference>
<reference evidence="6" key="1">
    <citation type="journal article" date="2016" name="Sci. Rep.">
        <title>Molecular characterization of firefly nuptial gifts: a multi-omics approach sheds light on postcopulatory sexual selection.</title>
        <authorList>
            <person name="Al-Wathiqui N."/>
            <person name="Fallon T.R."/>
            <person name="South A."/>
            <person name="Weng J.K."/>
            <person name="Lewis S.M."/>
        </authorList>
    </citation>
    <scope>NUCLEOTIDE SEQUENCE</scope>
</reference>
<gene>
    <name evidence="7" type="ORF">PPYR_08565</name>
</gene>
<proteinExistence type="inferred from homology"/>
<dbReference type="Gene3D" id="1.10.40.30">
    <property type="entry name" value="Fumarase/aspartase (C-terminal domain)"/>
    <property type="match status" value="1"/>
</dbReference>
<dbReference type="InterPro" id="IPR024083">
    <property type="entry name" value="Fumarase/histidase_N"/>
</dbReference>
<dbReference type="SUPFAM" id="SSF48557">
    <property type="entry name" value="L-aspartase-like"/>
    <property type="match status" value="1"/>
</dbReference>
<dbReference type="CDD" id="cd01362">
    <property type="entry name" value="Fumarase_classII"/>
    <property type="match status" value="1"/>
</dbReference>
<dbReference type="InterPro" id="IPR020557">
    <property type="entry name" value="Fumarate_lyase_CS"/>
</dbReference>
<dbReference type="Gene3D" id="1.10.275.10">
    <property type="entry name" value="Fumarase/aspartase (N-terminal domain)"/>
    <property type="match status" value="1"/>
</dbReference>
<dbReference type="Proteomes" id="UP000327044">
    <property type="component" value="Unassembled WGS sequence"/>
</dbReference>
<dbReference type="EC" id="4.2.1.2" evidence="2"/>
<reference evidence="7 8" key="2">
    <citation type="journal article" date="2018" name="Elife">
        <title>Firefly genomes illuminate parallel origins of bioluminescence in beetles.</title>
        <authorList>
            <person name="Fallon T.R."/>
            <person name="Lower S.E."/>
            <person name="Chang C.H."/>
            <person name="Bessho-Uehara M."/>
            <person name="Martin G.J."/>
            <person name="Bewick A.J."/>
            <person name="Behringer M."/>
            <person name="Debat H.J."/>
            <person name="Wong I."/>
            <person name="Day J.C."/>
            <person name="Suvorov A."/>
            <person name="Silva C.J."/>
            <person name="Stanger-Hall K.F."/>
            <person name="Hall D.W."/>
            <person name="Schmitz R.J."/>
            <person name="Nelson D.R."/>
            <person name="Lewis S.M."/>
            <person name="Shigenobu S."/>
            <person name="Bybee S.M."/>
            <person name="Larracuente A.M."/>
            <person name="Oba Y."/>
            <person name="Weng J.K."/>
        </authorList>
    </citation>
    <scope>NUCLEOTIDE SEQUENCE [LARGE SCALE GENOMIC DNA]</scope>
    <source>
        <strain evidence="7">1611_PpyrPB1</strain>
        <tissue evidence="7">Whole body</tissue>
    </source>
</reference>
<dbReference type="FunFam" id="1.10.275.10:FF:000001">
    <property type="entry name" value="Fumarate hydratase, mitochondrial"/>
    <property type="match status" value="1"/>
</dbReference>
<dbReference type="FunFam" id="1.20.200.10:FF:000001">
    <property type="entry name" value="Fumarate hydratase, mitochondrial"/>
    <property type="match status" value="1"/>
</dbReference>
<dbReference type="HAMAP" id="MF_00743">
    <property type="entry name" value="FumaraseC"/>
    <property type="match status" value="1"/>
</dbReference>
<dbReference type="NCBIfam" id="NF008909">
    <property type="entry name" value="PRK12273.1"/>
    <property type="match status" value="1"/>
</dbReference>
<dbReference type="InterPro" id="IPR022761">
    <property type="entry name" value="Fumarate_lyase_N"/>
</dbReference>
<dbReference type="InterPro" id="IPR018951">
    <property type="entry name" value="Fumarase_C_C"/>
</dbReference>
<dbReference type="OrthoDB" id="1738025at2759"/>
<evidence type="ECO:0000259" key="5">
    <source>
        <dbReference type="Pfam" id="PF10415"/>
    </source>
</evidence>
<dbReference type="PRINTS" id="PR00149">
    <property type="entry name" value="FUMRATELYASE"/>
</dbReference>
<dbReference type="PANTHER" id="PTHR11444">
    <property type="entry name" value="ASPARTATEAMMONIA/ARGININOSUCCINATE/ADENYLOSUCCINATE LYASE"/>
    <property type="match status" value="1"/>
</dbReference>
<evidence type="ECO:0000256" key="1">
    <source>
        <dbReference type="ARBA" id="ARBA00009084"/>
    </source>
</evidence>
<feature type="domain" description="Fumarate lyase N-terminal" evidence="4">
    <location>
        <begin position="41"/>
        <end position="373"/>
    </location>
</feature>
<dbReference type="EMBL" id="VVIM01000006">
    <property type="protein sequence ID" value="KAB0797572.1"/>
    <property type="molecule type" value="Genomic_DNA"/>
</dbReference>
<evidence type="ECO:0000313" key="8">
    <source>
        <dbReference type="Proteomes" id="UP000327044"/>
    </source>
</evidence>
<dbReference type="FunCoup" id="A0A1Y1NNF0">
    <property type="interactions" value="1389"/>
</dbReference>
<comment type="similarity">
    <text evidence="1">Belongs to the class-II fumarase/aspartase family. Fumarase subfamily.</text>
</comment>
<dbReference type="NCBIfam" id="TIGR00979">
    <property type="entry name" value="fumC_II"/>
    <property type="match status" value="1"/>
</dbReference>
<dbReference type="InterPro" id="IPR008948">
    <property type="entry name" value="L-Aspartase-like"/>
</dbReference>
<dbReference type="Pfam" id="PF10415">
    <property type="entry name" value="FumaraseC_C"/>
    <property type="match status" value="1"/>
</dbReference>
<reference evidence="7" key="3">
    <citation type="submission" date="2019-08" db="EMBL/GenBank/DDBJ databases">
        <authorList>
            <consortium name="Photinus pyralis genome working group"/>
            <person name="Fallon T.R."/>
            <person name="Sander Lower S.E."/>
            <person name="Weng J.-K."/>
        </authorList>
    </citation>
    <scope>NUCLEOTIDE SEQUENCE</scope>
    <source>
        <strain evidence="7">1611_PpyrPB1</strain>
        <tissue evidence="7">Whole body</tissue>
    </source>
</reference>
<keyword evidence="3" id="KW-0456">Lyase</keyword>
<dbReference type="AlphaFoldDB" id="A0A1Y1NNF0"/>
<dbReference type="PANTHER" id="PTHR11444:SF1">
    <property type="entry name" value="FUMARATE HYDRATASE, MITOCHONDRIAL"/>
    <property type="match status" value="1"/>
</dbReference>
<dbReference type="InterPro" id="IPR000362">
    <property type="entry name" value="Fumarate_lyase_fam"/>
</dbReference>
<evidence type="ECO:0000313" key="6">
    <source>
        <dbReference type="EMBL" id="JAV98445.1"/>
    </source>
</evidence>
<dbReference type="InterPro" id="IPR005677">
    <property type="entry name" value="Fum_hydII"/>
</dbReference>
<keyword evidence="8" id="KW-1185">Reference proteome</keyword>
<evidence type="ECO:0000259" key="4">
    <source>
        <dbReference type="Pfam" id="PF00206"/>
    </source>
</evidence>
<sequence length="494" mass="53736">MSVSQFPIYRCVPAVTRFCTRSLRSSSVMSKGFRKEKDTFGELEVPSEKYYGAQTVRSTINFNIGGETERMPYPVVTAMGILKKAAAIVNKDYGLKPEIVDAITKAADEVISGKLYHDHFPLVIWQTGSGTQSNMNTNEVISNRAIEIMGGKLGSKEPVHPNDHVNKSQSSNDTFPTAMHIAVAREIHCTLLPNLQLLHDALQQKSEEFRDIIKIGRTHTQDAVPLTLGQEFSGYVQQLQFGIERVRDTLPRLYMLALGGTAVGTGLNTRKGFAEKCATQIAQLTGLPFVSAPNKFEALAAHDAMVEVSGALNVLAVSLMKIANDIRFLASGPRCGLGELSLPENEPGSSIMPGKVNPTQCEALTMVAAQVMGNHVAVTIGGSNGHFELNVFKPMIVANVLRSIRLLGDSCKSFTEHCALGIVANKDNIRKIMEESLMLVTALNPHIGYDKAAAIAKLAHKEGSTLKQAAVKLGHVTEKQFDDWVKPEQMLGPQ</sequence>
<dbReference type="GO" id="GO:0004333">
    <property type="term" value="F:fumarate hydratase activity"/>
    <property type="evidence" value="ECO:0007669"/>
    <property type="project" value="UniProtKB-EC"/>
</dbReference>
<dbReference type="UniPathway" id="UPA00223">
    <property type="reaction ID" value="UER01007"/>
</dbReference>
<dbReference type="PROSITE" id="PS00163">
    <property type="entry name" value="FUMARATE_LYASES"/>
    <property type="match status" value="1"/>
</dbReference>
<name>A0A1Y1NNF0_PHOPY</name>
<dbReference type="EMBL" id="GEZM01000257">
    <property type="protein sequence ID" value="JAV98445.1"/>
    <property type="molecule type" value="Transcribed_RNA"/>
</dbReference>
<accession>A0A1Y1NNF0</accession>
<evidence type="ECO:0000256" key="3">
    <source>
        <dbReference type="ARBA" id="ARBA00023239"/>
    </source>
</evidence>